<gene>
    <name evidence="1" type="ORF">S12H4_03359</name>
</gene>
<comment type="caution">
    <text evidence="1">The sequence shown here is derived from an EMBL/GenBank/DDBJ whole genome shotgun (WGS) entry which is preliminary data.</text>
</comment>
<reference evidence="1" key="1">
    <citation type="journal article" date="2014" name="Front. Microbiol.">
        <title>High frequency of phylogenetically diverse reductive dehalogenase-homologous genes in deep subseafloor sedimentary metagenomes.</title>
        <authorList>
            <person name="Kawai M."/>
            <person name="Futagami T."/>
            <person name="Toyoda A."/>
            <person name="Takaki Y."/>
            <person name="Nishi S."/>
            <person name="Hori S."/>
            <person name="Arai W."/>
            <person name="Tsubouchi T."/>
            <person name="Morono Y."/>
            <person name="Uchiyama I."/>
            <person name="Ito T."/>
            <person name="Fujiyama A."/>
            <person name="Inagaki F."/>
            <person name="Takami H."/>
        </authorList>
    </citation>
    <scope>NUCLEOTIDE SEQUENCE</scope>
    <source>
        <strain evidence="1">Expedition CK06-06</strain>
    </source>
</reference>
<sequence>MAIQVDIAGDMVKSTYDPDKDGIIALAQLVAAVCSETEVAPVLYRYGGFYWHTLFESLDGFDPVVTNTAAITLTHEWLEFTTGATTGSMARLRKCPAHEIVDLTWEKNRRFRTRAWLDYETNRELWILTGEYSTYRHIGFKV</sequence>
<evidence type="ECO:0000313" key="1">
    <source>
        <dbReference type="EMBL" id="GAI71067.1"/>
    </source>
</evidence>
<accession>X1QR99</accession>
<dbReference type="AlphaFoldDB" id="X1QR99"/>
<organism evidence="1">
    <name type="scientific">marine sediment metagenome</name>
    <dbReference type="NCBI Taxonomy" id="412755"/>
    <lineage>
        <taxon>unclassified sequences</taxon>
        <taxon>metagenomes</taxon>
        <taxon>ecological metagenomes</taxon>
    </lineage>
</organism>
<protein>
    <submittedName>
        <fullName evidence="1">Uncharacterized protein</fullName>
    </submittedName>
</protein>
<name>X1QR99_9ZZZZ</name>
<feature type="non-terminal residue" evidence="1">
    <location>
        <position position="142"/>
    </location>
</feature>
<dbReference type="EMBL" id="BARW01000932">
    <property type="protein sequence ID" value="GAI71067.1"/>
    <property type="molecule type" value="Genomic_DNA"/>
</dbReference>
<proteinExistence type="predicted"/>